<evidence type="ECO:0000313" key="2">
    <source>
        <dbReference type="EMBL" id="CAA9320147.1"/>
    </source>
</evidence>
<dbReference type="InterPro" id="IPR028212">
    <property type="entry name" value="GHL6"/>
</dbReference>
<accession>A0A6J4L203</accession>
<dbReference type="Gene3D" id="3.20.20.80">
    <property type="entry name" value="Glycosidases"/>
    <property type="match status" value="1"/>
</dbReference>
<dbReference type="EMBL" id="CADCTS010000369">
    <property type="protein sequence ID" value="CAA9320147.1"/>
    <property type="molecule type" value="Genomic_DNA"/>
</dbReference>
<name>A0A6J4L203_9ACTN</name>
<sequence>MTDTIAHEPQLTSLDRGPWWDRRLQRNDRPLSKIHLDFHNTPFIGAVGEGFDAAEFVATLMGAHVEAIVVFAKDMHGWFYYPAARSEAVHPGLSRDLMGEQVKACRNAGIKVYAYYCFAWDNLLAEQHPDWLAVKRDRTNYLPKFDETPGWTGLCLRNEDFLRSTLDDSADLLRRYEVDGIWYDMPFPVGGECFCHLCLASLRERGLDPLDVDVQRADKQQLWVDWQRRSADLVEAVRPGCDVDQNNNTRLGLGERVPYMSNVDIEALPTGGWGYQYFPVDVRYARTFGAPVTGMTGRFALSWADFGGLKGPGQLEVEMAQIVAQGAQVCVGDQPPPSAQLDAAVYHRIGAGYAHLDVLRPFLEGAAPLVEAAVVVSGQMLADPGRIEIPGLPVEPSVAWSHSVVGAAELLLAHRVQFDVVEPGPDLGRYRLLVVPDRTVVDDALADLLLAHVESGGAVIAAGRALQRPDGTSWSPGVRPAGRSPYSVPFLLPDEALAGRLSPFPYALYSGADQFHVEDATVIAHLGVPPFDRTPEHWTSHSYAPLRERTDYALAWHRGRFGGLGFAVGSDHLTTGYWVYAEVFGAVLDAVLPERLVRAELPGPVEISLTRQQTDEGPRTLVHIIPSFAERRWGSRLETYAAPVTLSDIVLSVDLDHPVTSARRVRSSEPVRLSDDNGRVRLELDRLRGPDLVVLE</sequence>
<evidence type="ECO:0000259" key="1">
    <source>
        <dbReference type="Pfam" id="PF08532"/>
    </source>
</evidence>
<dbReference type="Gene3D" id="3.40.50.880">
    <property type="match status" value="1"/>
</dbReference>
<gene>
    <name evidence="2" type="ORF">AVDCRST_MAG48-2598</name>
</gene>
<dbReference type="SUPFAM" id="SSF51445">
    <property type="entry name" value="(Trans)glycosidases"/>
    <property type="match status" value="1"/>
</dbReference>
<dbReference type="InterPro" id="IPR017853">
    <property type="entry name" value="GH"/>
</dbReference>
<dbReference type="InterPro" id="IPR013738">
    <property type="entry name" value="Beta_galactosidase_Trimer"/>
</dbReference>
<dbReference type="SUPFAM" id="SSF52317">
    <property type="entry name" value="Class I glutamine amidotransferase-like"/>
    <property type="match status" value="1"/>
</dbReference>
<proteinExistence type="predicted"/>
<dbReference type="GO" id="GO:0004565">
    <property type="term" value="F:beta-galactosidase activity"/>
    <property type="evidence" value="ECO:0007669"/>
    <property type="project" value="InterPro"/>
</dbReference>
<dbReference type="CDD" id="cd03143">
    <property type="entry name" value="A4_beta-galactosidase_middle_domain"/>
    <property type="match status" value="1"/>
</dbReference>
<organism evidence="2">
    <name type="scientific">uncultured Friedmanniella sp</name>
    <dbReference type="NCBI Taxonomy" id="335381"/>
    <lineage>
        <taxon>Bacteria</taxon>
        <taxon>Bacillati</taxon>
        <taxon>Actinomycetota</taxon>
        <taxon>Actinomycetes</taxon>
        <taxon>Propionibacteriales</taxon>
        <taxon>Nocardioidaceae</taxon>
        <taxon>Friedmanniella</taxon>
        <taxon>environmental samples</taxon>
    </lineage>
</organism>
<dbReference type="AlphaFoldDB" id="A0A6J4L203"/>
<dbReference type="InterPro" id="IPR029062">
    <property type="entry name" value="Class_I_gatase-like"/>
</dbReference>
<protein>
    <submittedName>
        <fullName evidence="2">GH151</fullName>
    </submittedName>
</protein>
<dbReference type="Pfam" id="PF08532">
    <property type="entry name" value="Glyco_hydro_42M"/>
    <property type="match status" value="1"/>
</dbReference>
<dbReference type="Pfam" id="PF14871">
    <property type="entry name" value="GHL6"/>
    <property type="match status" value="1"/>
</dbReference>
<reference evidence="2" key="1">
    <citation type="submission" date="2020-02" db="EMBL/GenBank/DDBJ databases">
        <authorList>
            <person name="Meier V. D."/>
        </authorList>
    </citation>
    <scope>NUCLEOTIDE SEQUENCE</scope>
    <source>
        <strain evidence="2">AVDCRST_MAG48</strain>
    </source>
</reference>
<feature type="domain" description="Beta-galactosidase trimerisation" evidence="1">
    <location>
        <begin position="411"/>
        <end position="462"/>
    </location>
</feature>
<dbReference type="GO" id="GO:0005975">
    <property type="term" value="P:carbohydrate metabolic process"/>
    <property type="evidence" value="ECO:0007669"/>
    <property type="project" value="InterPro"/>
</dbReference>